<dbReference type="InterPro" id="IPR009057">
    <property type="entry name" value="Homeodomain-like_sf"/>
</dbReference>
<dbReference type="Pfam" id="PF00440">
    <property type="entry name" value="TetR_N"/>
    <property type="match status" value="1"/>
</dbReference>
<keyword evidence="1 2" id="KW-0238">DNA-binding</keyword>
<comment type="caution">
    <text evidence="4">The sequence shown here is derived from an EMBL/GenBank/DDBJ whole genome shotgun (WGS) entry which is preliminary data.</text>
</comment>
<evidence type="ECO:0000256" key="2">
    <source>
        <dbReference type="PROSITE-ProRule" id="PRU00335"/>
    </source>
</evidence>
<accession>A0A927J8X5</accession>
<dbReference type="PANTHER" id="PTHR30055:SF153">
    <property type="entry name" value="HTH-TYPE TRANSCRIPTIONAL REPRESSOR RV3405C"/>
    <property type="match status" value="1"/>
</dbReference>
<dbReference type="Proteomes" id="UP000642993">
    <property type="component" value="Unassembled WGS sequence"/>
</dbReference>
<dbReference type="Gene3D" id="1.10.357.10">
    <property type="entry name" value="Tetracycline Repressor, domain 2"/>
    <property type="match status" value="1"/>
</dbReference>
<dbReference type="SUPFAM" id="SSF46689">
    <property type="entry name" value="Homeodomain-like"/>
    <property type="match status" value="1"/>
</dbReference>
<organism evidence="4 5">
    <name type="scientific">Lolliginicoccus lacisalsi</name>
    <dbReference type="NCBI Taxonomy" id="2742202"/>
    <lineage>
        <taxon>Bacteria</taxon>
        <taxon>Bacillati</taxon>
        <taxon>Actinomycetota</taxon>
        <taxon>Actinomycetes</taxon>
        <taxon>Mycobacteriales</taxon>
        <taxon>Hoyosellaceae</taxon>
        <taxon>Lolliginicoccus</taxon>
    </lineage>
</organism>
<dbReference type="PRINTS" id="PR00455">
    <property type="entry name" value="HTHTETR"/>
</dbReference>
<keyword evidence="5" id="KW-1185">Reference proteome</keyword>
<feature type="domain" description="HTH tetR-type" evidence="3">
    <location>
        <begin position="7"/>
        <end position="67"/>
    </location>
</feature>
<reference evidence="4" key="1">
    <citation type="submission" date="2020-09" db="EMBL/GenBank/DDBJ databases">
        <title>Hoyosella lacisalsi sp. nov., a halotolerant actinobacterium isolated from soil of Lake Gudzhirganskoe.</title>
        <authorList>
            <person name="Yang Q."/>
            <person name="Guo P.Y."/>
            <person name="Liu S.W."/>
            <person name="Li F.N."/>
            <person name="Sun C.H."/>
        </authorList>
    </citation>
    <scope>NUCLEOTIDE SEQUENCE</scope>
    <source>
        <strain evidence="4">G463</strain>
    </source>
</reference>
<feature type="DNA-binding region" description="H-T-H motif" evidence="2">
    <location>
        <begin position="30"/>
        <end position="49"/>
    </location>
</feature>
<dbReference type="InterPro" id="IPR001647">
    <property type="entry name" value="HTH_TetR"/>
</dbReference>
<dbReference type="EMBL" id="JACYWE010000001">
    <property type="protein sequence ID" value="MBD8504878.1"/>
    <property type="molecule type" value="Genomic_DNA"/>
</dbReference>
<evidence type="ECO:0000313" key="5">
    <source>
        <dbReference type="Proteomes" id="UP000642993"/>
    </source>
</evidence>
<evidence type="ECO:0000259" key="3">
    <source>
        <dbReference type="PROSITE" id="PS50977"/>
    </source>
</evidence>
<dbReference type="PROSITE" id="PS50977">
    <property type="entry name" value="HTH_TETR_2"/>
    <property type="match status" value="1"/>
</dbReference>
<protein>
    <submittedName>
        <fullName evidence="4">TetR/AcrR family transcriptional regulator</fullName>
    </submittedName>
</protein>
<proteinExistence type="predicted"/>
<dbReference type="InterPro" id="IPR050109">
    <property type="entry name" value="HTH-type_TetR-like_transc_reg"/>
</dbReference>
<sequence>MAGPRYDDTEEAILDAARARIMQVGIRRSSMDDIARRAGINRVTIYRKFAKKDSLVEAVLAREIQHLLGELAAIVATNQTVEQRIEDAVLLVLRQTHEHPVVVNLLAVAPEEVLEFVTVRGEQGVALGIEYVVAVLETAQSLSLIDTYDPRPIAELVARLAHSVLLTPRGGLRFDDEQQARHFVRSAIVPLVKHGIHAKESTNEHPRPSPG</sequence>
<dbReference type="GO" id="GO:0003700">
    <property type="term" value="F:DNA-binding transcription factor activity"/>
    <property type="evidence" value="ECO:0007669"/>
    <property type="project" value="TreeGrafter"/>
</dbReference>
<gene>
    <name evidence="4" type="ORF">HT102_00055</name>
</gene>
<dbReference type="PANTHER" id="PTHR30055">
    <property type="entry name" value="HTH-TYPE TRANSCRIPTIONAL REGULATOR RUTR"/>
    <property type="match status" value="1"/>
</dbReference>
<dbReference type="RefSeq" id="WP_192037380.1">
    <property type="nucleotide sequence ID" value="NZ_JACYWE010000001.1"/>
</dbReference>
<dbReference type="GO" id="GO:0000976">
    <property type="term" value="F:transcription cis-regulatory region binding"/>
    <property type="evidence" value="ECO:0007669"/>
    <property type="project" value="TreeGrafter"/>
</dbReference>
<name>A0A927J8X5_9ACTN</name>
<evidence type="ECO:0000313" key="4">
    <source>
        <dbReference type="EMBL" id="MBD8504878.1"/>
    </source>
</evidence>
<dbReference type="AlphaFoldDB" id="A0A927J8X5"/>
<evidence type="ECO:0000256" key="1">
    <source>
        <dbReference type="ARBA" id="ARBA00023125"/>
    </source>
</evidence>